<dbReference type="RefSeq" id="YP_008318387.1">
    <property type="nucleotide sequence ID" value="NC_021856.1"/>
</dbReference>
<reference evidence="1 2" key="1">
    <citation type="submission" date="2013-02" db="EMBL/GenBank/DDBJ databases">
        <title>phiNIT1 genome sequensing.</title>
        <authorList>
            <person name="Ozaki T."/>
            <person name="Kaneko J."/>
        </authorList>
    </citation>
    <scope>NUCLEOTIDE SEQUENCE [LARGE SCALE GENOMIC DNA]</scope>
    <source>
        <strain evidence="1">PhiNIT1</strain>
    </source>
</reference>
<dbReference type="InterPro" id="IPR000119">
    <property type="entry name" value="Hist_DNA-bd"/>
</dbReference>
<evidence type="ECO:0000313" key="2">
    <source>
        <dbReference type="Proteomes" id="UP000014701"/>
    </source>
</evidence>
<dbReference type="GeneID" id="16511482"/>
<dbReference type="OrthoDB" id="19572at10239"/>
<dbReference type="KEGG" id="vg:16511482"/>
<protein>
    <submittedName>
        <fullName evidence="1">Putative integlation host factor</fullName>
    </submittedName>
</protein>
<dbReference type="SUPFAM" id="SSF47729">
    <property type="entry name" value="IHF-like DNA-binding proteins"/>
    <property type="match status" value="1"/>
</dbReference>
<proteinExistence type="predicted"/>
<gene>
    <name evidence="1" type="primary">orf96b</name>
</gene>
<dbReference type="GO" id="GO:0030527">
    <property type="term" value="F:structural constituent of chromatin"/>
    <property type="evidence" value="ECO:0007669"/>
    <property type="project" value="InterPro"/>
</dbReference>
<evidence type="ECO:0000313" key="1">
    <source>
        <dbReference type="EMBL" id="BAN59619.1"/>
    </source>
</evidence>
<accession>S6B1L1</accession>
<dbReference type="GO" id="GO:0003677">
    <property type="term" value="F:DNA binding"/>
    <property type="evidence" value="ECO:0007669"/>
    <property type="project" value="InterPro"/>
</dbReference>
<dbReference type="Pfam" id="PF00216">
    <property type="entry name" value="Bac_DNA_binding"/>
    <property type="match status" value="1"/>
</dbReference>
<keyword evidence="2" id="KW-1185">Reference proteome</keyword>
<dbReference type="InterPro" id="IPR010992">
    <property type="entry name" value="IHF-like_DNA-bd_dom_sf"/>
</dbReference>
<dbReference type="EMBL" id="AP013029">
    <property type="protein sequence ID" value="BAN59619.1"/>
    <property type="molecule type" value="Genomic_DNA"/>
</dbReference>
<sequence>MVNRKELARRIAHILGYNIGEVEEVLAVSEDVIADALASGEEVKMGKLYKLFLQELPEKKAFDGLNKKYFVRKAKKVPKFKPLSRLQNISTEDTEE</sequence>
<organism evidence="1 2">
    <name type="scientific">Bacillus phage phiNIT1</name>
    <dbReference type="NCBI Taxonomy" id="207656"/>
    <lineage>
        <taxon>Viruses</taxon>
        <taxon>Duplodnaviria</taxon>
        <taxon>Heunggongvirae</taxon>
        <taxon>Uroviricota</taxon>
        <taxon>Caudoviricetes</taxon>
        <taxon>Herelleviridae</taxon>
        <taxon>Bastillevirinae</taxon>
        <taxon>Nitunavirus</taxon>
        <taxon>Nitunavirus NIT1</taxon>
    </lineage>
</organism>
<dbReference type="Gene3D" id="4.10.520.10">
    <property type="entry name" value="IHF-like DNA-binding proteins"/>
    <property type="match status" value="1"/>
</dbReference>
<name>S6B1L1_9CAUD</name>
<dbReference type="Proteomes" id="UP000014701">
    <property type="component" value="Segment"/>
</dbReference>